<dbReference type="AlphaFoldDB" id="A0A2H1JUL8"/>
<keyword evidence="1" id="KW-0472">Membrane</keyword>
<feature type="transmembrane region" description="Helical" evidence="1">
    <location>
        <begin position="56"/>
        <end position="77"/>
    </location>
</feature>
<gene>
    <name evidence="2" type="ORF">BAURA86_02090</name>
</gene>
<organism evidence="2 3">
    <name type="scientific">Brevibacterium aurantiacum</name>
    <dbReference type="NCBI Taxonomy" id="273384"/>
    <lineage>
        <taxon>Bacteria</taxon>
        <taxon>Bacillati</taxon>
        <taxon>Actinomycetota</taxon>
        <taxon>Actinomycetes</taxon>
        <taxon>Micrococcales</taxon>
        <taxon>Brevibacteriaceae</taxon>
        <taxon>Brevibacterium</taxon>
    </lineage>
</organism>
<evidence type="ECO:0008006" key="4">
    <source>
        <dbReference type="Google" id="ProtNLM"/>
    </source>
</evidence>
<protein>
    <recommendedName>
        <fullName evidence="4">Restriction endonuclease</fullName>
    </recommendedName>
</protein>
<dbReference type="Proteomes" id="UP000234300">
    <property type="component" value="Unassembled WGS sequence"/>
</dbReference>
<accession>A0A2H1JUL8</accession>
<dbReference type="EMBL" id="FXZI01000006">
    <property type="protein sequence ID" value="SMX91161.1"/>
    <property type="molecule type" value="Genomic_DNA"/>
</dbReference>
<name>A0A2H1JUL8_BREAU</name>
<dbReference type="InterPro" id="IPR011335">
    <property type="entry name" value="Restrct_endonuc-II-like"/>
</dbReference>
<evidence type="ECO:0000313" key="2">
    <source>
        <dbReference type="EMBL" id="SMX91161.1"/>
    </source>
</evidence>
<reference evidence="2 3" key="1">
    <citation type="submission" date="2017-03" db="EMBL/GenBank/DDBJ databases">
        <authorList>
            <person name="Afonso C.L."/>
            <person name="Miller P.J."/>
            <person name="Scott M.A."/>
            <person name="Spackman E."/>
            <person name="Goraichik I."/>
            <person name="Dimitrov K.M."/>
            <person name="Suarez D.L."/>
            <person name="Swayne D.E."/>
        </authorList>
    </citation>
    <scope>NUCLEOTIDE SEQUENCE [LARGE SCALE GENOMIC DNA]</scope>
    <source>
        <strain evidence="3">8(6)</strain>
    </source>
</reference>
<proteinExistence type="predicted"/>
<dbReference type="RefSeq" id="WP_135448553.1">
    <property type="nucleotide sequence ID" value="NZ_FXZI01000006.1"/>
</dbReference>
<sequence>MLSNPADDERRPRGAKPPQVPLWAVPVVGIGIAVLSVFITLKVYGTGVGAWLSDFFQSSGLAGICALGAAFLAFSGIRRQVNVSLRNLEHQREVELKRAWWERFEWAAGRAVPKNREEVKLPYNAVLSTLTGLAETARDEVQQNAVGAITEAAVQAENEALNLERSSGSQSFNRIEALQKYSEAAQNSLAASNAVDAQLYEVQVSEALRRILPADELDLQPRLSAGSGGARFRPDAIIRRDGVSIMVEVKYVRSNDRLWVKRLHGVSYGMREIGATHAIIVTPTGKPDEVLGNSALTVVSWSSPSDDNRLLAAVKSVVGSHDH</sequence>
<keyword evidence="1" id="KW-1133">Transmembrane helix</keyword>
<dbReference type="SUPFAM" id="SSF52980">
    <property type="entry name" value="Restriction endonuclease-like"/>
    <property type="match status" value="1"/>
</dbReference>
<evidence type="ECO:0000256" key="1">
    <source>
        <dbReference type="SAM" id="Phobius"/>
    </source>
</evidence>
<evidence type="ECO:0000313" key="3">
    <source>
        <dbReference type="Proteomes" id="UP000234300"/>
    </source>
</evidence>
<feature type="transmembrane region" description="Helical" evidence="1">
    <location>
        <begin position="20"/>
        <end position="44"/>
    </location>
</feature>
<keyword evidence="1" id="KW-0812">Transmembrane</keyword>